<feature type="compositionally biased region" description="Basic and acidic residues" evidence="1">
    <location>
        <begin position="155"/>
        <end position="181"/>
    </location>
</feature>
<reference evidence="2" key="2">
    <citation type="journal article" date="2019" name="IMA Fungus">
        <title>Genome sequencing and comparison of five Tilletia species to identify candidate genes for the detection of regulated species infecting wheat.</title>
        <authorList>
            <person name="Nguyen H.D.T."/>
            <person name="Sultana T."/>
            <person name="Kesanakurti P."/>
            <person name="Hambleton S."/>
        </authorList>
    </citation>
    <scope>NUCLEOTIDE SEQUENCE</scope>
    <source>
        <strain evidence="2">DAOMC 238032</strain>
    </source>
</reference>
<feature type="compositionally biased region" description="Low complexity" evidence="1">
    <location>
        <begin position="391"/>
        <end position="412"/>
    </location>
</feature>
<proteinExistence type="predicted"/>
<protein>
    <submittedName>
        <fullName evidence="2">Uncharacterized protein</fullName>
    </submittedName>
</protein>
<accession>A0A8T8SFZ6</accession>
<dbReference type="AlphaFoldDB" id="A0A8T8SFZ6"/>
<organism evidence="2 3">
    <name type="scientific">Tilletia caries</name>
    <name type="common">wheat bunt fungus</name>
    <dbReference type="NCBI Taxonomy" id="13290"/>
    <lineage>
        <taxon>Eukaryota</taxon>
        <taxon>Fungi</taxon>
        <taxon>Dikarya</taxon>
        <taxon>Basidiomycota</taxon>
        <taxon>Ustilaginomycotina</taxon>
        <taxon>Exobasidiomycetes</taxon>
        <taxon>Tilletiales</taxon>
        <taxon>Tilletiaceae</taxon>
        <taxon>Tilletia</taxon>
    </lineage>
</organism>
<name>A0A8T8SFZ6_9BASI</name>
<feature type="region of interest" description="Disordered" evidence="1">
    <location>
        <begin position="119"/>
        <end position="204"/>
    </location>
</feature>
<sequence length="574" mass="63210">MSSRANDARNNDDEDEQPLVQVFGEPTCTPLGWALPPGRMVEAAELSIRLFNEGQPDVTARIHAIYTIHLAEEKSPLPAIYRNLEVSTDRLDDNLSDELILVHNLLQNWNETHERIARVPWDSESEDGNEDEDGDGAEAHQPFVRVHNVPPESSGRAEKRRKEDSPPPHPASPEKRGRVDNEGSPPARPSAGQMRGPTDGKRKAVSILKGVSSSEGAGSLRPPKRTVKKVVDLEFVHLWLLSKEACRRAAEKDTGFKKPMGFTSNGTFVDEDESRPDGYIPEGNLDWLLWGQCTTMQETVMAEHGVDAVVREMFKAAHYAIYHHPLAESQRAALQRYYAWNRKTWCDKYQLISSTESGDPIFDLAVVDSKDLDVYVREEEQRARAEKDAKMAATQAKMEQMMAAAAARQAVPAPSPAWMPSPSQSSTKQRRTKTPSDPKHTSQRQAAPPTKSSSDATRTKDPSSSRTPALLSASTSTSAGFAPASHAPVIAALSAAFRRMEHRLAGAPNELPPRPSPLTLKADAWASVLDSLGLGARYADVVQGLREGFDFEIPRIIRTVIANNAPSAITYRQA</sequence>
<feature type="compositionally biased region" description="Basic and acidic residues" evidence="1">
    <location>
        <begin position="381"/>
        <end position="390"/>
    </location>
</feature>
<feature type="region of interest" description="Disordered" evidence="1">
    <location>
        <begin position="381"/>
        <end position="472"/>
    </location>
</feature>
<dbReference type="Proteomes" id="UP000077671">
    <property type="component" value="Unassembled WGS sequence"/>
</dbReference>
<feature type="non-terminal residue" evidence="2">
    <location>
        <position position="1"/>
    </location>
</feature>
<reference evidence="2" key="1">
    <citation type="submission" date="2016-04" db="EMBL/GenBank/DDBJ databases">
        <authorList>
            <person name="Nguyen H.D."/>
            <person name="Kesanakurti P."/>
            <person name="Cullis J."/>
            <person name="Levesque C.A."/>
            <person name="Hambleton S."/>
        </authorList>
    </citation>
    <scope>NUCLEOTIDE SEQUENCE</scope>
    <source>
        <strain evidence="2">DAOMC 238032</strain>
    </source>
</reference>
<evidence type="ECO:0000313" key="2">
    <source>
        <dbReference type="EMBL" id="KAE8239194.1"/>
    </source>
</evidence>
<evidence type="ECO:0000256" key="1">
    <source>
        <dbReference type="SAM" id="MobiDB-lite"/>
    </source>
</evidence>
<evidence type="ECO:0000313" key="3">
    <source>
        <dbReference type="Proteomes" id="UP000077671"/>
    </source>
</evidence>
<comment type="caution">
    <text evidence="2">The sequence shown here is derived from an EMBL/GenBank/DDBJ whole genome shotgun (WGS) entry which is preliminary data.</text>
</comment>
<feature type="compositionally biased region" description="Acidic residues" evidence="1">
    <location>
        <begin position="123"/>
        <end position="136"/>
    </location>
</feature>
<dbReference type="EMBL" id="LWDD02002776">
    <property type="protein sequence ID" value="KAE8239194.1"/>
    <property type="molecule type" value="Genomic_DNA"/>
</dbReference>
<gene>
    <name evidence="2" type="ORF">A4X03_0g8673</name>
</gene>